<gene>
    <name evidence="16" type="ORF">P280DRAFT_405454</name>
</gene>
<dbReference type="GO" id="GO:0016757">
    <property type="term" value="F:glycosyltransferase activity"/>
    <property type="evidence" value="ECO:0007669"/>
    <property type="project" value="UniProtKB-KW"/>
</dbReference>
<evidence type="ECO:0000259" key="15">
    <source>
        <dbReference type="PROSITE" id="PS51762"/>
    </source>
</evidence>
<feature type="chain" id="PRO_5025469668" description="chitinase" evidence="14">
    <location>
        <begin position="22"/>
        <end position="351"/>
    </location>
</feature>
<dbReference type="OrthoDB" id="4781at2759"/>
<evidence type="ECO:0000256" key="5">
    <source>
        <dbReference type="ARBA" id="ARBA00022679"/>
    </source>
</evidence>
<keyword evidence="13" id="KW-0812">Transmembrane</keyword>
<dbReference type="GO" id="GO:0031505">
    <property type="term" value="P:fungal-type cell wall organization"/>
    <property type="evidence" value="ECO:0007669"/>
    <property type="project" value="TreeGrafter"/>
</dbReference>
<dbReference type="Proteomes" id="UP000799753">
    <property type="component" value="Unassembled WGS sequence"/>
</dbReference>
<reference evidence="16" key="1">
    <citation type="journal article" date="2020" name="Stud. Mycol.">
        <title>101 Dothideomycetes genomes: a test case for predicting lifestyles and emergence of pathogens.</title>
        <authorList>
            <person name="Haridas S."/>
            <person name="Albert R."/>
            <person name="Binder M."/>
            <person name="Bloem J."/>
            <person name="Labutti K."/>
            <person name="Salamov A."/>
            <person name="Andreopoulos B."/>
            <person name="Baker S."/>
            <person name="Barry K."/>
            <person name="Bills G."/>
            <person name="Bluhm B."/>
            <person name="Cannon C."/>
            <person name="Castanera R."/>
            <person name="Culley D."/>
            <person name="Daum C."/>
            <person name="Ezra D."/>
            <person name="Gonzalez J."/>
            <person name="Henrissat B."/>
            <person name="Kuo A."/>
            <person name="Liang C."/>
            <person name="Lipzen A."/>
            <person name="Lutzoni F."/>
            <person name="Magnuson J."/>
            <person name="Mondo S."/>
            <person name="Nolan M."/>
            <person name="Ohm R."/>
            <person name="Pangilinan J."/>
            <person name="Park H.-J."/>
            <person name="Ramirez L."/>
            <person name="Alfaro M."/>
            <person name="Sun H."/>
            <person name="Tritt A."/>
            <person name="Yoshinaga Y."/>
            <person name="Zwiers L.-H."/>
            <person name="Turgeon B."/>
            <person name="Goodwin S."/>
            <person name="Spatafora J."/>
            <person name="Crous P."/>
            <person name="Grigoriev I."/>
        </authorList>
    </citation>
    <scope>NUCLEOTIDE SEQUENCE</scope>
    <source>
        <strain evidence="16">CBS 473.64</strain>
    </source>
</reference>
<keyword evidence="13" id="KW-1133">Transmembrane helix</keyword>
<dbReference type="InterPro" id="IPR000757">
    <property type="entry name" value="Beta-glucanase-like"/>
</dbReference>
<keyword evidence="7" id="KW-0378">Hydrolase</keyword>
<dbReference type="InterPro" id="IPR013320">
    <property type="entry name" value="ConA-like_dom_sf"/>
</dbReference>
<accession>A0A6A6RRR1</accession>
<dbReference type="PROSITE" id="PS51762">
    <property type="entry name" value="GH16_2"/>
    <property type="match status" value="1"/>
</dbReference>
<evidence type="ECO:0000256" key="13">
    <source>
        <dbReference type="SAM" id="Phobius"/>
    </source>
</evidence>
<keyword evidence="8 13" id="KW-0472">Membrane</keyword>
<dbReference type="GO" id="GO:0016020">
    <property type="term" value="C:membrane"/>
    <property type="evidence" value="ECO:0007669"/>
    <property type="project" value="UniProtKB-SubCell"/>
</dbReference>
<dbReference type="PANTHER" id="PTHR10963">
    <property type="entry name" value="GLYCOSYL HYDROLASE-RELATED"/>
    <property type="match status" value="1"/>
</dbReference>
<keyword evidence="10" id="KW-0326">Glycosidase</keyword>
<evidence type="ECO:0000256" key="7">
    <source>
        <dbReference type="ARBA" id="ARBA00022801"/>
    </source>
</evidence>
<evidence type="ECO:0000313" key="16">
    <source>
        <dbReference type="EMBL" id="KAF2638329.1"/>
    </source>
</evidence>
<evidence type="ECO:0000256" key="1">
    <source>
        <dbReference type="ARBA" id="ARBA00000822"/>
    </source>
</evidence>
<dbReference type="EMBL" id="MU006790">
    <property type="protein sequence ID" value="KAF2638329.1"/>
    <property type="molecule type" value="Genomic_DNA"/>
</dbReference>
<feature type="signal peptide" evidence="14">
    <location>
        <begin position="1"/>
        <end position="21"/>
    </location>
</feature>
<keyword evidence="4" id="KW-0328">Glycosyltransferase</keyword>
<dbReference type="GO" id="GO:0009277">
    <property type="term" value="C:fungal-type cell wall"/>
    <property type="evidence" value="ECO:0007669"/>
    <property type="project" value="TreeGrafter"/>
</dbReference>
<dbReference type="AlphaFoldDB" id="A0A6A6RRR1"/>
<evidence type="ECO:0000256" key="14">
    <source>
        <dbReference type="SAM" id="SignalP"/>
    </source>
</evidence>
<keyword evidence="5" id="KW-0808">Transferase</keyword>
<keyword evidence="11" id="KW-0961">Cell wall biogenesis/degradation</keyword>
<keyword evidence="6 14" id="KW-0732">Signal</keyword>
<evidence type="ECO:0000256" key="4">
    <source>
        <dbReference type="ARBA" id="ARBA00022676"/>
    </source>
</evidence>
<comment type="subcellular location">
    <subcellularLocation>
        <location evidence="2">Membrane</location>
    </subcellularLocation>
</comment>
<evidence type="ECO:0000313" key="17">
    <source>
        <dbReference type="Proteomes" id="UP000799753"/>
    </source>
</evidence>
<dbReference type="EC" id="3.2.1.14" evidence="3"/>
<organism evidence="16 17">
    <name type="scientific">Massarina eburnea CBS 473.64</name>
    <dbReference type="NCBI Taxonomy" id="1395130"/>
    <lineage>
        <taxon>Eukaryota</taxon>
        <taxon>Fungi</taxon>
        <taxon>Dikarya</taxon>
        <taxon>Ascomycota</taxon>
        <taxon>Pezizomycotina</taxon>
        <taxon>Dothideomycetes</taxon>
        <taxon>Pleosporomycetidae</taxon>
        <taxon>Pleosporales</taxon>
        <taxon>Massarineae</taxon>
        <taxon>Massarinaceae</taxon>
        <taxon>Massarina</taxon>
    </lineage>
</organism>
<dbReference type="GO" id="GO:0005975">
    <property type="term" value="P:carbohydrate metabolic process"/>
    <property type="evidence" value="ECO:0007669"/>
    <property type="project" value="InterPro"/>
</dbReference>
<evidence type="ECO:0000256" key="6">
    <source>
        <dbReference type="ARBA" id="ARBA00022729"/>
    </source>
</evidence>
<evidence type="ECO:0000256" key="11">
    <source>
        <dbReference type="ARBA" id="ARBA00023316"/>
    </source>
</evidence>
<evidence type="ECO:0000256" key="10">
    <source>
        <dbReference type="ARBA" id="ARBA00023295"/>
    </source>
</evidence>
<evidence type="ECO:0000256" key="2">
    <source>
        <dbReference type="ARBA" id="ARBA00004370"/>
    </source>
</evidence>
<name>A0A6A6RRR1_9PLEO</name>
<comment type="similarity">
    <text evidence="12">Belongs to the glycosyl hydrolase 16 family. CRH1 subfamily.</text>
</comment>
<dbReference type="Pfam" id="PF00722">
    <property type="entry name" value="Glyco_hydro_16"/>
    <property type="match status" value="1"/>
</dbReference>
<dbReference type="InterPro" id="IPR050546">
    <property type="entry name" value="Glycosyl_Hydrlase_16"/>
</dbReference>
<feature type="domain" description="GH16" evidence="15">
    <location>
        <begin position="18"/>
        <end position="220"/>
    </location>
</feature>
<keyword evidence="16" id="KW-0430">Lectin</keyword>
<evidence type="ECO:0000256" key="8">
    <source>
        <dbReference type="ARBA" id="ARBA00023136"/>
    </source>
</evidence>
<dbReference type="Gene3D" id="2.60.120.200">
    <property type="match status" value="1"/>
</dbReference>
<protein>
    <recommendedName>
        <fullName evidence="3">chitinase</fullName>
        <ecNumber evidence="3">3.2.1.14</ecNumber>
    </recommendedName>
</protein>
<feature type="transmembrane region" description="Helical" evidence="13">
    <location>
        <begin position="288"/>
        <end position="310"/>
    </location>
</feature>
<dbReference type="GO" id="GO:0030246">
    <property type="term" value="F:carbohydrate binding"/>
    <property type="evidence" value="ECO:0007669"/>
    <property type="project" value="UniProtKB-KW"/>
</dbReference>
<keyword evidence="9" id="KW-0325">Glycoprotein</keyword>
<sequence>MYAVSLSAVALLASLLPTTFAQTTTACQPLNTTGCPNMEALGGNVTLDFESGYNVKIWQKPNAGEIKGTGENGTAFILAKSGDSPSLHSNFYLFFGRMEISEDLDEIDWEFLGSNNTHLFTNYYGKGNLTMGDRGYEYPVDESPFDDFHNYTIDWTKERMQWIYDDKVIREVKFDDALPGGKNYPQTPMNIRMGCWAAGDMDKNAIGVVEWAGGSTDFDQGPFNMLVKSVYAKDYTSAKEYSWEDMDSSGTWEKVTVIGKDEVSDIYKEITKAHGVDRWKALSTTAKIAILASVGGVLAVGACIFAFCCVRQRNAGRKEYAAFQAQQNQEAADFETHKEQWANRSSKYARL</sequence>
<dbReference type="SUPFAM" id="SSF49899">
    <property type="entry name" value="Concanavalin A-like lectins/glucanases"/>
    <property type="match status" value="1"/>
</dbReference>
<evidence type="ECO:0000256" key="3">
    <source>
        <dbReference type="ARBA" id="ARBA00012729"/>
    </source>
</evidence>
<evidence type="ECO:0000256" key="12">
    <source>
        <dbReference type="ARBA" id="ARBA00038074"/>
    </source>
</evidence>
<proteinExistence type="inferred from homology"/>
<comment type="catalytic activity">
    <reaction evidence="1">
        <text>Random endo-hydrolysis of N-acetyl-beta-D-glucosaminide (1-&gt;4)-beta-linkages in chitin and chitodextrins.</text>
        <dbReference type="EC" id="3.2.1.14"/>
    </reaction>
</comment>
<keyword evidence="17" id="KW-1185">Reference proteome</keyword>
<dbReference type="PANTHER" id="PTHR10963:SF27">
    <property type="entry name" value="GLYCOSIDASE-RELATED"/>
    <property type="match status" value="1"/>
</dbReference>
<evidence type="ECO:0000256" key="9">
    <source>
        <dbReference type="ARBA" id="ARBA00023180"/>
    </source>
</evidence>
<dbReference type="GO" id="GO:0008843">
    <property type="term" value="F:endochitinase activity"/>
    <property type="evidence" value="ECO:0007669"/>
    <property type="project" value="UniProtKB-EC"/>
</dbReference>